<protein>
    <recommendedName>
        <fullName evidence="2">adenylate kinase</fullName>
        <ecNumber evidence="2">2.7.4.3</ecNumber>
    </recommendedName>
    <alternativeName>
        <fullName evidence="6">ATP:AMP phosphotransferase</fullName>
    </alternativeName>
</protein>
<dbReference type="GO" id="GO:0004017">
    <property type="term" value="F:AMP kinase activity"/>
    <property type="evidence" value="ECO:0007669"/>
    <property type="project" value="UniProtKB-EC"/>
</dbReference>
<organism evidence="8">
    <name type="scientific">Brassica cretica</name>
    <name type="common">Mustard</name>
    <dbReference type="NCBI Taxonomy" id="69181"/>
    <lineage>
        <taxon>Eukaryota</taxon>
        <taxon>Viridiplantae</taxon>
        <taxon>Streptophyta</taxon>
        <taxon>Embryophyta</taxon>
        <taxon>Tracheophyta</taxon>
        <taxon>Spermatophyta</taxon>
        <taxon>Magnoliopsida</taxon>
        <taxon>eudicotyledons</taxon>
        <taxon>Gunneridae</taxon>
        <taxon>Pentapetalae</taxon>
        <taxon>rosids</taxon>
        <taxon>malvids</taxon>
        <taxon>Brassicales</taxon>
        <taxon>Brassicaceae</taxon>
        <taxon>Brassiceae</taxon>
        <taxon>Brassica</taxon>
    </lineage>
</organism>
<accession>A0A8S9LWI4</accession>
<evidence type="ECO:0000256" key="7">
    <source>
        <dbReference type="RuleBase" id="RU003330"/>
    </source>
</evidence>
<evidence type="ECO:0000256" key="5">
    <source>
        <dbReference type="ARBA" id="ARBA00022777"/>
    </source>
</evidence>
<dbReference type="Pfam" id="PF13541">
    <property type="entry name" value="ChlI"/>
    <property type="match status" value="1"/>
</dbReference>
<dbReference type="HAMAP" id="MF_00235">
    <property type="entry name" value="Adenylate_kinase_Adk"/>
    <property type="match status" value="1"/>
</dbReference>
<dbReference type="Pfam" id="PF00406">
    <property type="entry name" value="ADK"/>
    <property type="match status" value="1"/>
</dbReference>
<dbReference type="SUPFAM" id="SSF54211">
    <property type="entry name" value="Ribosomal protein S5 domain 2-like"/>
    <property type="match status" value="1"/>
</dbReference>
<evidence type="ECO:0000256" key="6">
    <source>
        <dbReference type="ARBA" id="ARBA00031517"/>
    </source>
</evidence>
<dbReference type="SUPFAM" id="SSF52540">
    <property type="entry name" value="P-loop containing nucleoside triphosphate hydrolases"/>
    <property type="match status" value="1"/>
</dbReference>
<dbReference type="PANTHER" id="PTHR23359">
    <property type="entry name" value="NUCLEOTIDE KINASE"/>
    <property type="match status" value="1"/>
</dbReference>
<dbReference type="InterPro" id="IPR033690">
    <property type="entry name" value="Adenylat_kinase_CS"/>
</dbReference>
<comment type="similarity">
    <text evidence="1 7">Belongs to the adenylate kinase family.</text>
</comment>
<comment type="caution">
    <text evidence="8">The sequence shown here is derived from an EMBL/GenBank/DDBJ whole genome shotgun (WGS) entry which is preliminary data.</text>
</comment>
<dbReference type="AlphaFoldDB" id="A0A8S9LWI4"/>
<sequence length="250" mass="27084">MANSSVDMEDIQTVDLMSELLRRMKCASKPDKRLVFIGPPGSGKGTQSPVIKDEFCLCHLSTGDMLRAAVAAKSPLGVKAKEAMDKGELVSDDLVVGIMDEAMNRPKCQKGFILDGFPRTVTQAEKLDEMLNRRGAQIDKVLNFAIDDSQYCPSLSYTAGDLAIAAAICSSFLEFPIPHGVAFIGEIGLGGEIRTVPRMEKRVSTVAKLGFTKCVVPKSVEKSLKSLGLKEIEIIGCKNLKELINSVFRG</sequence>
<dbReference type="EC" id="2.7.4.3" evidence="2"/>
<dbReference type="PRINTS" id="PR00094">
    <property type="entry name" value="ADENYLTKNASE"/>
</dbReference>
<dbReference type="EMBL" id="QGKY02000089">
    <property type="protein sequence ID" value="KAF2610191.1"/>
    <property type="molecule type" value="Genomic_DNA"/>
</dbReference>
<evidence type="ECO:0000256" key="2">
    <source>
        <dbReference type="ARBA" id="ARBA00012955"/>
    </source>
</evidence>
<dbReference type="Gene3D" id="3.40.50.300">
    <property type="entry name" value="P-loop containing nucleotide triphosphate hydrolases"/>
    <property type="match status" value="1"/>
</dbReference>
<keyword evidence="5 7" id="KW-0418">Kinase</keyword>
<dbReference type="InterPro" id="IPR000850">
    <property type="entry name" value="Adenylat/UMP-CMP_kin"/>
</dbReference>
<evidence type="ECO:0000256" key="1">
    <source>
        <dbReference type="ARBA" id="ARBA00007220"/>
    </source>
</evidence>
<evidence type="ECO:0000256" key="4">
    <source>
        <dbReference type="ARBA" id="ARBA00022741"/>
    </source>
</evidence>
<dbReference type="PROSITE" id="PS00113">
    <property type="entry name" value="ADENYLATE_KINASE"/>
    <property type="match status" value="1"/>
</dbReference>
<proteinExistence type="inferred from homology"/>
<keyword evidence="3 7" id="KW-0808">Transferase</keyword>
<dbReference type="InterPro" id="IPR014721">
    <property type="entry name" value="Ribsml_uS5_D2-typ_fold_subgr"/>
</dbReference>
<name>A0A8S9LWI4_BRACR</name>
<evidence type="ECO:0000313" key="8">
    <source>
        <dbReference type="EMBL" id="KAF2610191.1"/>
    </source>
</evidence>
<dbReference type="GO" id="GO:0005524">
    <property type="term" value="F:ATP binding"/>
    <property type="evidence" value="ECO:0007669"/>
    <property type="project" value="InterPro"/>
</dbReference>
<reference evidence="8" key="1">
    <citation type="submission" date="2019-12" db="EMBL/GenBank/DDBJ databases">
        <title>Genome sequencing and annotation of Brassica cretica.</title>
        <authorList>
            <person name="Studholme D.J."/>
            <person name="Sarris P.F."/>
        </authorList>
    </citation>
    <scope>NUCLEOTIDE SEQUENCE</scope>
    <source>
        <strain evidence="8">PFS-102/07</strain>
        <tissue evidence="8">Leaf</tissue>
    </source>
</reference>
<gene>
    <name evidence="8" type="ORF">F2Q70_00009088</name>
</gene>
<dbReference type="Gene3D" id="3.30.230.10">
    <property type="match status" value="1"/>
</dbReference>
<keyword evidence="4" id="KW-0547">Nucleotide-binding</keyword>
<dbReference type="InterPro" id="IPR027417">
    <property type="entry name" value="P-loop_NTPase"/>
</dbReference>
<evidence type="ECO:0000256" key="3">
    <source>
        <dbReference type="ARBA" id="ARBA00022679"/>
    </source>
</evidence>
<dbReference type="InterPro" id="IPR020568">
    <property type="entry name" value="Ribosomal_Su5_D2-typ_SF"/>
</dbReference>
<dbReference type="CDD" id="cd01428">
    <property type="entry name" value="ADK"/>
    <property type="match status" value="1"/>
</dbReference>